<dbReference type="SUPFAM" id="SSF52309">
    <property type="entry name" value="N-(deoxy)ribosyltransferase-like"/>
    <property type="match status" value="1"/>
</dbReference>
<dbReference type="Pfam" id="PF05014">
    <property type="entry name" value="Nuc_deoxyrib_tr"/>
    <property type="match status" value="1"/>
</dbReference>
<comment type="caution">
    <text evidence="1">The sequence shown here is derived from an EMBL/GenBank/DDBJ whole genome shotgun (WGS) entry which is preliminary data.</text>
</comment>
<dbReference type="Gene3D" id="3.40.50.450">
    <property type="match status" value="1"/>
</dbReference>
<proteinExistence type="predicted"/>
<evidence type="ECO:0000313" key="2">
    <source>
        <dbReference type="Proteomes" id="UP000290848"/>
    </source>
</evidence>
<reference evidence="1 2" key="1">
    <citation type="submission" date="2018-12" db="EMBL/GenBank/DDBJ databases">
        <title>The Draft Genome Sequence of the Soil Bacterium Pedobacter tournemirensis R1.</title>
        <authorList>
            <person name="He J."/>
        </authorList>
    </citation>
    <scope>NUCLEOTIDE SEQUENCE [LARGE SCALE GENOMIC DNA]</scope>
    <source>
        <strain evidence="1 2">R1</strain>
    </source>
</reference>
<dbReference type="AlphaFoldDB" id="A0A4Q0MAX8"/>
<dbReference type="InterPro" id="IPR007710">
    <property type="entry name" value="Nucleoside_deoxyribTrfase"/>
</dbReference>
<name>A0A4Q0MAX8_9SPHI</name>
<accession>A0A4Q0MAX8</accession>
<dbReference type="Proteomes" id="UP000290848">
    <property type="component" value="Unassembled WGS sequence"/>
</dbReference>
<gene>
    <name evidence="1" type="ORF">EKH83_07145</name>
</gene>
<evidence type="ECO:0000313" key="1">
    <source>
        <dbReference type="EMBL" id="RXF70421.1"/>
    </source>
</evidence>
<dbReference type="EMBL" id="RXOC01000004">
    <property type="protein sequence ID" value="RXF70421.1"/>
    <property type="molecule type" value="Genomic_DNA"/>
</dbReference>
<keyword evidence="1" id="KW-0808">Transferase</keyword>
<organism evidence="1 2">
    <name type="scientific">Arcticibacter tournemirensis</name>
    <dbReference type="NCBI Taxonomy" id="699437"/>
    <lineage>
        <taxon>Bacteria</taxon>
        <taxon>Pseudomonadati</taxon>
        <taxon>Bacteroidota</taxon>
        <taxon>Sphingobacteriia</taxon>
        <taxon>Sphingobacteriales</taxon>
        <taxon>Sphingobacteriaceae</taxon>
        <taxon>Arcticibacter</taxon>
    </lineage>
</organism>
<protein>
    <submittedName>
        <fullName evidence="1">Nucleoside 2-deoxyribosyltransferase</fullName>
    </submittedName>
</protein>
<dbReference type="RefSeq" id="WP_128768727.1">
    <property type="nucleotide sequence ID" value="NZ_RXOC01000004.1"/>
</dbReference>
<sequence>MISIYLAGPLFSAAEMKFNLELSEWLTEKGCNVFLPQAACLNKTTEEIFTLCKNGVESASAVLAILDGADADSGTCWECGYAFAKNIPVIIVRTDIRDSGDTRGFNAMLYYSASGIIEDRIHFKEKILDELLKLTS</sequence>
<dbReference type="GO" id="GO:0016740">
    <property type="term" value="F:transferase activity"/>
    <property type="evidence" value="ECO:0007669"/>
    <property type="project" value="UniProtKB-KW"/>
</dbReference>